<keyword evidence="2" id="KW-0456">Lyase</keyword>
<dbReference type="Gene3D" id="3.20.20.210">
    <property type="match status" value="1"/>
</dbReference>
<dbReference type="GO" id="GO:0006779">
    <property type="term" value="P:porphyrin-containing compound biosynthetic process"/>
    <property type="evidence" value="ECO:0007669"/>
    <property type="project" value="InterPro"/>
</dbReference>
<proteinExistence type="predicted"/>
<name>T0ZT04_9ZZZZ</name>
<feature type="non-terminal residue" evidence="2">
    <location>
        <position position="1"/>
    </location>
</feature>
<reference evidence="2" key="2">
    <citation type="journal article" date="2014" name="ISME J.">
        <title>Microbial stratification in low pH oxic and suboxic macroscopic growths along an acid mine drainage.</title>
        <authorList>
            <person name="Mendez-Garcia C."/>
            <person name="Mesa V."/>
            <person name="Sprenger R.R."/>
            <person name="Richter M."/>
            <person name="Diez M.S."/>
            <person name="Solano J."/>
            <person name="Bargiela R."/>
            <person name="Golyshina O.V."/>
            <person name="Manteca A."/>
            <person name="Ramos J.L."/>
            <person name="Gallego J.R."/>
            <person name="Llorente I."/>
            <person name="Martins Dos Santos V.A."/>
            <person name="Jensen O.N."/>
            <person name="Pelaez A.I."/>
            <person name="Sanchez J."/>
            <person name="Ferrer M."/>
        </authorList>
    </citation>
    <scope>NUCLEOTIDE SEQUENCE</scope>
</reference>
<gene>
    <name evidence="2" type="ORF">B2A_08279</name>
</gene>
<sequence length="57" mass="6045">PPDELARQAESVLREAGGAPGHIFNLGHGIWPQTDPDALARLVDIVHDRSARGGVHA</sequence>
<dbReference type="SUPFAM" id="SSF51726">
    <property type="entry name" value="UROD/MetE-like"/>
    <property type="match status" value="1"/>
</dbReference>
<organism evidence="2">
    <name type="scientific">mine drainage metagenome</name>
    <dbReference type="NCBI Taxonomy" id="410659"/>
    <lineage>
        <taxon>unclassified sequences</taxon>
        <taxon>metagenomes</taxon>
        <taxon>ecological metagenomes</taxon>
    </lineage>
</organism>
<evidence type="ECO:0000313" key="2">
    <source>
        <dbReference type="EMBL" id="EQD47818.1"/>
    </source>
</evidence>
<comment type="caution">
    <text evidence="2">The sequence shown here is derived from an EMBL/GenBank/DDBJ whole genome shotgun (WGS) entry which is preliminary data.</text>
</comment>
<dbReference type="EMBL" id="AUZZ01005955">
    <property type="protein sequence ID" value="EQD47818.1"/>
    <property type="molecule type" value="Genomic_DNA"/>
</dbReference>
<dbReference type="AlphaFoldDB" id="T0ZT04"/>
<dbReference type="InterPro" id="IPR038071">
    <property type="entry name" value="UROD/MetE-like_sf"/>
</dbReference>
<feature type="domain" description="Uroporphyrinogen decarboxylase (URO-D)" evidence="1">
    <location>
        <begin position="1"/>
        <end position="48"/>
    </location>
</feature>
<evidence type="ECO:0000259" key="1">
    <source>
        <dbReference type="Pfam" id="PF01208"/>
    </source>
</evidence>
<dbReference type="InterPro" id="IPR000257">
    <property type="entry name" value="Uroporphyrinogen_deCOase"/>
</dbReference>
<reference evidence="2" key="1">
    <citation type="submission" date="2013-08" db="EMBL/GenBank/DDBJ databases">
        <authorList>
            <person name="Mendez C."/>
            <person name="Richter M."/>
            <person name="Ferrer M."/>
            <person name="Sanchez J."/>
        </authorList>
    </citation>
    <scope>NUCLEOTIDE SEQUENCE</scope>
</reference>
<dbReference type="Pfam" id="PF01208">
    <property type="entry name" value="URO-D"/>
    <property type="match status" value="1"/>
</dbReference>
<dbReference type="GO" id="GO:0004853">
    <property type="term" value="F:uroporphyrinogen decarboxylase activity"/>
    <property type="evidence" value="ECO:0007669"/>
    <property type="project" value="UniProtKB-EC"/>
</dbReference>
<dbReference type="EC" id="4.1.1.37" evidence="2"/>
<accession>T0ZT04</accession>
<protein>
    <submittedName>
        <fullName evidence="2">Uroporphyrinogen decarboxylase</fullName>
        <ecNumber evidence="2">4.1.1.37</ecNumber>
    </submittedName>
</protein>